<organism evidence="2 3">
    <name type="scientific">Mycena maculata</name>
    <dbReference type="NCBI Taxonomy" id="230809"/>
    <lineage>
        <taxon>Eukaryota</taxon>
        <taxon>Fungi</taxon>
        <taxon>Dikarya</taxon>
        <taxon>Basidiomycota</taxon>
        <taxon>Agaricomycotina</taxon>
        <taxon>Agaricomycetes</taxon>
        <taxon>Agaricomycetidae</taxon>
        <taxon>Agaricales</taxon>
        <taxon>Marasmiineae</taxon>
        <taxon>Mycenaceae</taxon>
        <taxon>Mycena</taxon>
    </lineage>
</organism>
<evidence type="ECO:0000313" key="3">
    <source>
        <dbReference type="Proteomes" id="UP001215280"/>
    </source>
</evidence>
<evidence type="ECO:0000313" key="2">
    <source>
        <dbReference type="EMBL" id="KAJ7774282.1"/>
    </source>
</evidence>
<feature type="region of interest" description="Disordered" evidence="1">
    <location>
        <begin position="1"/>
        <end position="30"/>
    </location>
</feature>
<sequence>MFRVVPPPEEEQPQNRPRIDSRIDQNSHLMVSEARIAPRIDAESNPESGRSKFDSILTRFCLRIELESNRESSKNRRTLTSPNITPISTGHLVSKAEQADDNLIMSILSRIPGNSRQRIFGPPAVLPISHLGDLILELSFKVEFRHYAGKAPKMRGISKTSIFGRKDCTISSLQVWEALILYLAWWIVTSSLDVSSLSILTMCCSTTNGQHNFPCWYVD</sequence>
<dbReference type="AlphaFoldDB" id="A0AAD7JY93"/>
<reference evidence="2" key="1">
    <citation type="submission" date="2023-03" db="EMBL/GenBank/DDBJ databases">
        <title>Massive genome expansion in bonnet fungi (Mycena s.s.) driven by repeated elements and novel gene families across ecological guilds.</title>
        <authorList>
            <consortium name="Lawrence Berkeley National Laboratory"/>
            <person name="Harder C.B."/>
            <person name="Miyauchi S."/>
            <person name="Viragh M."/>
            <person name="Kuo A."/>
            <person name="Thoen E."/>
            <person name="Andreopoulos B."/>
            <person name="Lu D."/>
            <person name="Skrede I."/>
            <person name="Drula E."/>
            <person name="Henrissat B."/>
            <person name="Morin E."/>
            <person name="Kohler A."/>
            <person name="Barry K."/>
            <person name="LaButti K."/>
            <person name="Morin E."/>
            <person name="Salamov A."/>
            <person name="Lipzen A."/>
            <person name="Mereny Z."/>
            <person name="Hegedus B."/>
            <person name="Baldrian P."/>
            <person name="Stursova M."/>
            <person name="Weitz H."/>
            <person name="Taylor A."/>
            <person name="Grigoriev I.V."/>
            <person name="Nagy L.G."/>
            <person name="Martin F."/>
            <person name="Kauserud H."/>
        </authorList>
    </citation>
    <scope>NUCLEOTIDE SEQUENCE</scope>
    <source>
        <strain evidence="2">CBHHK188m</strain>
    </source>
</reference>
<keyword evidence="3" id="KW-1185">Reference proteome</keyword>
<comment type="caution">
    <text evidence="2">The sequence shown here is derived from an EMBL/GenBank/DDBJ whole genome shotgun (WGS) entry which is preliminary data.</text>
</comment>
<name>A0AAD7JY93_9AGAR</name>
<evidence type="ECO:0000256" key="1">
    <source>
        <dbReference type="SAM" id="MobiDB-lite"/>
    </source>
</evidence>
<dbReference type="EMBL" id="JARJLG010000016">
    <property type="protein sequence ID" value="KAJ7774282.1"/>
    <property type="molecule type" value="Genomic_DNA"/>
</dbReference>
<gene>
    <name evidence="2" type="ORF">DFH07DRAFT_124539</name>
</gene>
<proteinExistence type="predicted"/>
<dbReference type="Proteomes" id="UP001215280">
    <property type="component" value="Unassembled WGS sequence"/>
</dbReference>
<protein>
    <submittedName>
        <fullName evidence="2">Uncharacterized protein</fullName>
    </submittedName>
</protein>
<accession>A0AAD7JY93</accession>